<sequence>MARDASTRSTGLSAHYLDPSKAVAFFDIDGTLVWRDFEALASGGSAEGVVGSFGAAPTPAVYDAFRRMTARGYASFICTGRPLCMIYPSLRELHATGIVACAGAYAAVGNEIIRDEHIDPELVMWVLELFSQTGANVLMESNTHSIELCAPGVAPLFPGSDATESIAEVADLAHRAPFAKFCAMGLSQETLDQLRPELEKFFTICDLQGGVYEFSLKGVDKGTAITAVLEYFGRSDNRINTYAFGDSENDLSMAPAVETFVAMGNALPNVQAAADYITDSSADDGVVTGLEHFGVI</sequence>
<dbReference type="InterPro" id="IPR023214">
    <property type="entry name" value="HAD_sf"/>
</dbReference>
<dbReference type="Proteomes" id="UP000824078">
    <property type="component" value="Unassembled WGS sequence"/>
</dbReference>
<accession>A0A9D1HYE8</accession>
<dbReference type="PANTHER" id="PTHR10000:SF8">
    <property type="entry name" value="HAD SUPERFAMILY HYDROLASE-LIKE, TYPE 3"/>
    <property type="match status" value="1"/>
</dbReference>
<dbReference type="SUPFAM" id="SSF56784">
    <property type="entry name" value="HAD-like"/>
    <property type="match status" value="1"/>
</dbReference>
<name>A0A9D1HYE8_9ACTN</name>
<dbReference type="InterPro" id="IPR036412">
    <property type="entry name" value="HAD-like_sf"/>
</dbReference>
<organism evidence="1 2">
    <name type="scientific">Candidatus Coprovicinus avistercoris</name>
    <dbReference type="NCBI Taxonomy" id="2840754"/>
    <lineage>
        <taxon>Bacteria</taxon>
        <taxon>Bacillati</taxon>
        <taxon>Actinomycetota</taxon>
        <taxon>Coriobacteriia</taxon>
        <taxon>Coriobacteriales</taxon>
        <taxon>Coriobacteriaceae</taxon>
        <taxon>Coriobacteriaceae incertae sedis</taxon>
        <taxon>Candidatus Coprovicinus</taxon>
    </lineage>
</organism>
<reference evidence="1" key="1">
    <citation type="submission" date="2020-10" db="EMBL/GenBank/DDBJ databases">
        <authorList>
            <person name="Gilroy R."/>
        </authorList>
    </citation>
    <scope>NUCLEOTIDE SEQUENCE</scope>
    <source>
        <strain evidence="1">ChiHjej12B11-29160</strain>
    </source>
</reference>
<gene>
    <name evidence="1" type="ORF">IAD17_07920</name>
</gene>
<protein>
    <submittedName>
        <fullName evidence="1">HAD-IIB family hydrolase</fullName>
    </submittedName>
</protein>
<dbReference type="Pfam" id="PF08282">
    <property type="entry name" value="Hydrolase_3"/>
    <property type="match status" value="1"/>
</dbReference>
<dbReference type="Gene3D" id="3.40.50.1000">
    <property type="entry name" value="HAD superfamily/HAD-like"/>
    <property type="match status" value="1"/>
</dbReference>
<dbReference type="InterPro" id="IPR006379">
    <property type="entry name" value="HAD-SF_hydro_IIB"/>
</dbReference>
<dbReference type="Gene3D" id="3.30.1240.10">
    <property type="match status" value="1"/>
</dbReference>
<evidence type="ECO:0000313" key="1">
    <source>
        <dbReference type="EMBL" id="HIU24829.1"/>
    </source>
</evidence>
<dbReference type="GO" id="GO:0016791">
    <property type="term" value="F:phosphatase activity"/>
    <property type="evidence" value="ECO:0007669"/>
    <property type="project" value="TreeGrafter"/>
</dbReference>
<dbReference type="EMBL" id="DVMQ01000021">
    <property type="protein sequence ID" value="HIU24829.1"/>
    <property type="molecule type" value="Genomic_DNA"/>
</dbReference>
<evidence type="ECO:0000313" key="2">
    <source>
        <dbReference type="Proteomes" id="UP000824078"/>
    </source>
</evidence>
<proteinExistence type="predicted"/>
<reference evidence="1" key="2">
    <citation type="journal article" date="2021" name="PeerJ">
        <title>Extensive microbial diversity within the chicken gut microbiome revealed by metagenomics and culture.</title>
        <authorList>
            <person name="Gilroy R."/>
            <person name="Ravi A."/>
            <person name="Getino M."/>
            <person name="Pursley I."/>
            <person name="Horton D.L."/>
            <person name="Alikhan N.F."/>
            <person name="Baker D."/>
            <person name="Gharbi K."/>
            <person name="Hall N."/>
            <person name="Watson M."/>
            <person name="Adriaenssens E.M."/>
            <person name="Foster-Nyarko E."/>
            <person name="Jarju S."/>
            <person name="Secka A."/>
            <person name="Antonio M."/>
            <person name="Oren A."/>
            <person name="Chaudhuri R.R."/>
            <person name="La Ragione R."/>
            <person name="Hildebrand F."/>
            <person name="Pallen M.J."/>
        </authorList>
    </citation>
    <scope>NUCLEOTIDE SEQUENCE</scope>
    <source>
        <strain evidence="1">ChiHjej12B11-29160</strain>
    </source>
</reference>
<keyword evidence="1" id="KW-0378">Hydrolase</keyword>
<dbReference type="NCBIfam" id="TIGR01484">
    <property type="entry name" value="HAD-SF-IIB"/>
    <property type="match status" value="1"/>
</dbReference>
<comment type="caution">
    <text evidence="1">The sequence shown here is derived from an EMBL/GenBank/DDBJ whole genome shotgun (WGS) entry which is preliminary data.</text>
</comment>
<dbReference type="GO" id="GO:0005829">
    <property type="term" value="C:cytosol"/>
    <property type="evidence" value="ECO:0007669"/>
    <property type="project" value="TreeGrafter"/>
</dbReference>
<dbReference type="GO" id="GO:0000287">
    <property type="term" value="F:magnesium ion binding"/>
    <property type="evidence" value="ECO:0007669"/>
    <property type="project" value="TreeGrafter"/>
</dbReference>
<dbReference type="AlphaFoldDB" id="A0A9D1HYE8"/>
<dbReference type="PANTHER" id="PTHR10000">
    <property type="entry name" value="PHOSPHOSERINE PHOSPHATASE"/>
    <property type="match status" value="1"/>
</dbReference>